<dbReference type="Gene3D" id="3.40.1390.10">
    <property type="entry name" value="MurE/MurF, N-terminal domain"/>
    <property type="match status" value="1"/>
</dbReference>
<comment type="pathway">
    <text evidence="7">Bacterial outer membrane biogenesis; LPS lipid A biosynthesis.</text>
</comment>
<dbReference type="GO" id="GO:0103118">
    <property type="term" value="F:UDP-3-O-[(3R)-3-hydroxyacyl]-glucosamine N-acyltransferase activity"/>
    <property type="evidence" value="ECO:0007669"/>
    <property type="project" value="UniProtKB-EC"/>
</dbReference>
<dbReference type="RefSeq" id="WP_092862196.1">
    <property type="nucleotide sequence ID" value="NZ_FOQH01000008.1"/>
</dbReference>
<keyword evidence="3 7" id="KW-0808">Transferase</keyword>
<evidence type="ECO:0000256" key="5">
    <source>
        <dbReference type="ARBA" id="ARBA00023098"/>
    </source>
</evidence>
<comment type="subunit">
    <text evidence="7">Homotrimer.</text>
</comment>
<gene>
    <name evidence="7" type="primary">lpxD</name>
    <name evidence="9" type="ORF">SAMN05216258_108358</name>
</gene>
<evidence type="ECO:0000256" key="1">
    <source>
        <dbReference type="ARBA" id="ARBA00022516"/>
    </source>
</evidence>
<protein>
    <recommendedName>
        <fullName evidence="7">UDP-3-O-acylglucosamine N-acyltransferase</fullName>
        <ecNumber evidence="7">2.3.1.191</ecNumber>
    </recommendedName>
</protein>
<sequence>MTPHRIADVAAALGLEHAGDGDLVVRAPAPPAQAGPEELAVAMDPKFLGDLAKGRARAAVLPAGADWQGLGLAAAIFAPRARYAMAGLTARFQHPLDAPAGVHPSAIVDPSAQIGPGASIGPFVVIGRDVTIGANARILSHVSIGAGARIGDDALLMEGVRIGARTRIGHRFVAHPNAVAGADGFSFVTPEPGAVEAAKDRGASDVFGAAATVYVRIHSLGSVAIGDDVELGAGACLDRGTLKDTTIGNGTKIDNLVQVGHNVTVGEHCLLCAHVGIAGSAVIQDRVVLGGKAGVADHLTIGHDSVVAGGSGVGANVPPRSVMIGSPAIKRDEFNRMWMAMRRLPRAMDKLRELTGGLR</sequence>
<evidence type="ECO:0000256" key="2">
    <source>
        <dbReference type="ARBA" id="ARBA00022556"/>
    </source>
</evidence>
<comment type="catalytic activity">
    <reaction evidence="7">
        <text>a UDP-3-O-[(3R)-3-hydroxyacyl]-alpha-D-glucosamine + a (3R)-hydroxyacyl-[ACP] = a UDP-2-N,3-O-bis[(3R)-3-hydroxyacyl]-alpha-D-glucosamine + holo-[ACP] + H(+)</text>
        <dbReference type="Rhea" id="RHEA:53836"/>
        <dbReference type="Rhea" id="RHEA-COMP:9685"/>
        <dbReference type="Rhea" id="RHEA-COMP:9945"/>
        <dbReference type="ChEBI" id="CHEBI:15378"/>
        <dbReference type="ChEBI" id="CHEBI:64479"/>
        <dbReference type="ChEBI" id="CHEBI:78827"/>
        <dbReference type="ChEBI" id="CHEBI:137740"/>
        <dbReference type="ChEBI" id="CHEBI:137748"/>
        <dbReference type="EC" id="2.3.1.191"/>
    </reaction>
</comment>
<dbReference type="InterPro" id="IPR011004">
    <property type="entry name" value="Trimer_LpxA-like_sf"/>
</dbReference>
<evidence type="ECO:0000256" key="6">
    <source>
        <dbReference type="ARBA" id="ARBA00023315"/>
    </source>
</evidence>
<dbReference type="PANTHER" id="PTHR43378">
    <property type="entry name" value="UDP-3-O-ACYLGLUCOSAMINE N-ACYLTRANSFERASE"/>
    <property type="match status" value="1"/>
</dbReference>
<keyword evidence="4 7" id="KW-0677">Repeat</keyword>
<dbReference type="Pfam" id="PF00132">
    <property type="entry name" value="Hexapep"/>
    <property type="match status" value="1"/>
</dbReference>
<evidence type="ECO:0000256" key="4">
    <source>
        <dbReference type="ARBA" id="ARBA00022737"/>
    </source>
</evidence>
<dbReference type="PROSITE" id="PS00101">
    <property type="entry name" value="HEXAPEP_TRANSFERASES"/>
    <property type="match status" value="2"/>
</dbReference>
<dbReference type="NCBIfam" id="TIGR01853">
    <property type="entry name" value="lipid_A_lpxD"/>
    <property type="match status" value="1"/>
</dbReference>
<dbReference type="GO" id="GO:0016410">
    <property type="term" value="F:N-acyltransferase activity"/>
    <property type="evidence" value="ECO:0007669"/>
    <property type="project" value="InterPro"/>
</dbReference>
<keyword evidence="6 7" id="KW-0012">Acyltransferase</keyword>
<dbReference type="Pfam" id="PF25087">
    <property type="entry name" value="GMPPB_C"/>
    <property type="match status" value="1"/>
</dbReference>
<dbReference type="HAMAP" id="MF_00523">
    <property type="entry name" value="LpxD"/>
    <property type="match status" value="1"/>
</dbReference>
<organism evidence="9 10">
    <name type="scientific">Albimonas pacifica</name>
    <dbReference type="NCBI Taxonomy" id="1114924"/>
    <lineage>
        <taxon>Bacteria</taxon>
        <taxon>Pseudomonadati</taxon>
        <taxon>Pseudomonadota</taxon>
        <taxon>Alphaproteobacteria</taxon>
        <taxon>Rhodobacterales</taxon>
        <taxon>Paracoccaceae</taxon>
        <taxon>Albimonas</taxon>
    </lineage>
</organism>
<dbReference type="STRING" id="1114924.SAMN05216258_108358"/>
<evidence type="ECO:0000256" key="3">
    <source>
        <dbReference type="ARBA" id="ARBA00022679"/>
    </source>
</evidence>
<feature type="domain" description="Mannose-1-phosphate guanyltransferase C-terminal" evidence="8">
    <location>
        <begin position="104"/>
        <end position="183"/>
    </location>
</feature>
<reference evidence="9 10" key="1">
    <citation type="submission" date="2016-10" db="EMBL/GenBank/DDBJ databases">
        <authorList>
            <person name="de Groot N.N."/>
        </authorList>
    </citation>
    <scope>NUCLEOTIDE SEQUENCE [LARGE SCALE GENOMIC DNA]</scope>
    <source>
        <strain evidence="9 10">CGMCC 1.11030</strain>
    </source>
</reference>
<dbReference type="InterPro" id="IPR001451">
    <property type="entry name" value="Hexapep"/>
</dbReference>
<dbReference type="EMBL" id="FOQH01000008">
    <property type="protein sequence ID" value="SFI69244.1"/>
    <property type="molecule type" value="Genomic_DNA"/>
</dbReference>
<name>A0A1I3KA30_9RHOB</name>
<dbReference type="Proteomes" id="UP000199377">
    <property type="component" value="Unassembled WGS sequence"/>
</dbReference>
<dbReference type="InterPro" id="IPR018357">
    <property type="entry name" value="Hexapep_transf_CS"/>
</dbReference>
<proteinExistence type="inferred from homology"/>
<dbReference type="OrthoDB" id="9784739at2"/>
<dbReference type="SUPFAM" id="SSF51161">
    <property type="entry name" value="Trimeric LpxA-like enzymes"/>
    <property type="match status" value="1"/>
</dbReference>
<dbReference type="Gene3D" id="2.160.10.10">
    <property type="entry name" value="Hexapeptide repeat proteins"/>
    <property type="match status" value="1"/>
</dbReference>
<keyword evidence="1 7" id="KW-0444">Lipid biosynthesis</keyword>
<comment type="similarity">
    <text evidence="7">Belongs to the transferase hexapeptide repeat family. LpxD subfamily.</text>
</comment>
<dbReference type="CDD" id="cd03352">
    <property type="entry name" value="LbH_LpxD"/>
    <property type="match status" value="1"/>
</dbReference>
<dbReference type="AlphaFoldDB" id="A0A1I3KA30"/>
<evidence type="ECO:0000313" key="10">
    <source>
        <dbReference type="Proteomes" id="UP000199377"/>
    </source>
</evidence>
<dbReference type="NCBIfam" id="NF002060">
    <property type="entry name" value="PRK00892.1"/>
    <property type="match status" value="1"/>
</dbReference>
<feature type="active site" description="Proton acceptor" evidence="7">
    <location>
        <position position="261"/>
    </location>
</feature>
<dbReference type="InterPro" id="IPR056729">
    <property type="entry name" value="GMPPB_C"/>
</dbReference>
<keyword evidence="2 7" id="KW-0441">Lipid A biosynthesis</keyword>
<dbReference type="UniPathway" id="UPA00973"/>
<evidence type="ECO:0000259" key="8">
    <source>
        <dbReference type="Pfam" id="PF25087"/>
    </source>
</evidence>
<dbReference type="EC" id="2.3.1.191" evidence="7"/>
<keyword evidence="5 7" id="KW-0443">Lipid metabolism</keyword>
<dbReference type="PANTHER" id="PTHR43378:SF2">
    <property type="entry name" value="UDP-3-O-ACYLGLUCOSAMINE N-ACYLTRANSFERASE 1, MITOCHONDRIAL-RELATED"/>
    <property type="match status" value="1"/>
</dbReference>
<keyword evidence="10" id="KW-1185">Reference proteome</keyword>
<dbReference type="InterPro" id="IPR007691">
    <property type="entry name" value="LpxD"/>
</dbReference>
<comment type="function">
    <text evidence="7">Catalyzes the N-acylation of UDP-3-O-acylglucosamine using 3-hydroxyacyl-ACP as the acyl donor. Is involved in the biosynthesis of lipid A, a phosphorylated glycolipid that anchors the lipopolysaccharide to the outer membrane of the cell.</text>
</comment>
<dbReference type="GO" id="GO:0009245">
    <property type="term" value="P:lipid A biosynthetic process"/>
    <property type="evidence" value="ECO:0007669"/>
    <property type="project" value="UniProtKB-UniRule"/>
</dbReference>
<accession>A0A1I3KA30</accession>
<evidence type="ECO:0000313" key="9">
    <source>
        <dbReference type="EMBL" id="SFI69244.1"/>
    </source>
</evidence>
<evidence type="ECO:0000256" key="7">
    <source>
        <dbReference type="HAMAP-Rule" id="MF_00523"/>
    </source>
</evidence>
<dbReference type="GO" id="GO:0016020">
    <property type="term" value="C:membrane"/>
    <property type="evidence" value="ECO:0007669"/>
    <property type="project" value="GOC"/>
</dbReference>